<protein>
    <submittedName>
        <fullName evidence="1">Uncharacterized protein</fullName>
    </submittedName>
</protein>
<name>A0ACC3TNA9_9ASCO</name>
<reference evidence="2" key="1">
    <citation type="journal article" date="2024" name="Front. Bioeng. Biotechnol.">
        <title>Genome-scale model development and genomic sequencing of the oleaginous clade Lipomyces.</title>
        <authorList>
            <person name="Czajka J.J."/>
            <person name="Han Y."/>
            <person name="Kim J."/>
            <person name="Mondo S.J."/>
            <person name="Hofstad B.A."/>
            <person name="Robles A."/>
            <person name="Haridas S."/>
            <person name="Riley R."/>
            <person name="LaButti K."/>
            <person name="Pangilinan J."/>
            <person name="Andreopoulos W."/>
            <person name="Lipzen A."/>
            <person name="Yan J."/>
            <person name="Wang M."/>
            <person name="Ng V."/>
            <person name="Grigoriev I.V."/>
            <person name="Spatafora J.W."/>
            <person name="Magnuson J.K."/>
            <person name="Baker S.E."/>
            <person name="Pomraning K.R."/>
        </authorList>
    </citation>
    <scope>NUCLEOTIDE SEQUENCE [LARGE SCALE GENOMIC DNA]</scope>
    <source>
        <strain evidence="2">CBS 10300</strain>
    </source>
</reference>
<proteinExistence type="predicted"/>
<dbReference type="EMBL" id="MU970094">
    <property type="protein sequence ID" value="KAK9321608.1"/>
    <property type="molecule type" value="Genomic_DNA"/>
</dbReference>
<evidence type="ECO:0000313" key="2">
    <source>
        <dbReference type="Proteomes" id="UP001489719"/>
    </source>
</evidence>
<gene>
    <name evidence="1" type="ORF">V1517DRAFT_169308</name>
</gene>
<evidence type="ECO:0000313" key="1">
    <source>
        <dbReference type="EMBL" id="KAK9321608.1"/>
    </source>
</evidence>
<accession>A0ACC3TNA9</accession>
<keyword evidence="2" id="KW-1185">Reference proteome</keyword>
<dbReference type="Proteomes" id="UP001489719">
    <property type="component" value="Unassembled WGS sequence"/>
</dbReference>
<organism evidence="1 2">
    <name type="scientific">Lipomyces orientalis</name>
    <dbReference type="NCBI Taxonomy" id="1233043"/>
    <lineage>
        <taxon>Eukaryota</taxon>
        <taxon>Fungi</taxon>
        <taxon>Dikarya</taxon>
        <taxon>Ascomycota</taxon>
        <taxon>Saccharomycotina</taxon>
        <taxon>Lipomycetes</taxon>
        <taxon>Lipomycetales</taxon>
        <taxon>Lipomycetaceae</taxon>
        <taxon>Lipomyces</taxon>
    </lineage>
</organism>
<sequence length="107" mass="11576">MPTQPKASDTNQFLETQTSSSQSPRNGSSAADSVWPLDACSLEFVSHRSFDESVVDGHLGMGDLESLQNDSIPWWEAAAIGLDPGWGILTGMNWDLLPNVDDISPNN</sequence>
<comment type="caution">
    <text evidence="1">The sequence shown here is derived from an EMBL/GenBank/DDBJ whole genome shotgun (WGS) entry which is preliminary data.</text>
</comment>